<dbReference type="AlphaFoldDB" id="A0AAV2YD04"/>
<comment type="caution">
    <text evidence="2">The sequence shown here is derived from an EMBL/GenBank/DDBJ whole genome shotgun (WGS) entry which is preliminary data.</text>
</comment>
<evidence type="ECO:0000313" key="2">
    <source>
        <dbReference type="EMBL" id="DAZ93277.1"/>
    </source>
</evidence>
<protein>
    <recommendedName>
        <fullName evidence="4">Armadillo repeat-containing protein 7</fullName>
    </recommendedName>
</protein>
<organism evidence="2 3">
    <name type="scientific">Lagenidium giganteum</name>
    <dbReference type="NCBI Taxonomy" id="4803"/>
    <lineage>
        <taxon>Eukaryota</taxon>
        <taxon>Sar</taxon>
        <taxon>Stramenopiles</taxon>
        <taxon>Oomycota</taxon>
        <taxon>Peronosporomycetes</taxon>
        <taxon>Pythiales</taxon>
        <taxon>Pythiaceae</taxon>
    </lineage>
</organism>
<keyword evidence="3" id="KW-1185">Reference proteome</keyword>
<reference evidence="2" key="2">
    <citation type="journal article" date="2023" name="Microbiol Resour">
        <title>Decontamination and Annotation of the Draft Genome Sequence of the Oomycete Lagenidium giganteum ARSEF 373.</title>
        <authorList>
            <person name="Morgan W.R."/>
            <person name="Tartar A."/>
        </authorList>
    </citation>
    <scope>NUCLEOTIDE SEQUENCE</scope>
    <source>
        <strain evidence="2">ARSEF 373</strain>
    </source>
</reference>
<dbReference type="PANTHER" id="PTHR46263">
    <property type="entry name" value="ARMADILLO REPEAT-CONTAINING PROTEIN 7"/>
    <property type="match status" value="1"/>
</dbReference>
<name>A0AAV2YD04_9STRA</name>
<evidence type="ECO:0008006" key="4">
    <source>
        <dbReference type="Google" id="ProtNLM"/>
    </source>
</evidence>
<feature type="region of interest" description="Disordered" evidence="1">
    <location>
        <begin position="80"/>
        <end position="100"/>
    </location>
</feature>
<sequence length="226" mass="24939">MLSSRKRLEQRQGKHGTPRHEYLQQLVHEYQRTPQALRKEEIVANLANFAYDPINYASIQQLSIVDLFVDILDMAQSSTAAASSEGHEQQAQRRRSGTDAAQASQQRLVEFALGGLCNCLPDPRLQAAFLDSDAAPLVLAYVLDIDTKTSLEGKHNECARNTALSALTICYHLLDSPAFAAMTDEHVAECMRGLCSHPDVQVANLAAVFLSRVEEILQQVDSHAVP</sequence>
<evidence type="ECO:0000256" key="1">
    <source>
        <dbReference type="SAM" id="MobiDB-lite"/>
    </source>
</evidence>
<dbReference type="EMBL" id="DAKRPA010000329">
    <property type="protein sequence ID" value="DAZ93277.1"/>
    <property type="molecule type" value="Genomic_DNA"/>
</dbReference>
<proteinExistence type="predicted"/>
<accession>A0AAV2YD04</accession>
<dbReference type="Gene3D" id="1.25.10.10">
    <property type="entry name" value="Leucine-rich Repeat Variant"/>
    <property type="match status" value="1"/>
</dbReference>
<dbReference type="InterPro" id="IPR016024">
    <property type="entry name" value="ARM-type_fold"/>
</dbReference>
<feature type="region of interest" description="Disordered" evidence="1">
    <location>
        <begin position="1"/>
        <end position="20"/>
    </location>
</feature>
<dbReference type="SUPFAM" id="SSF48371">
    <property type="entry name" value="ARM repeat"/>
    <property type="match status" value="1"/>
</dbReference>
<reference evidence="2" key="1">
    <citation type="submission" date="2022-11" db="EMBL/GenBank/DDBJ databases">
        <authorList>
            <person name="Morgan W.R."/>
            <person name="Tartar A."/>
        </authorList>
    </citation>
    <scope>NUCLEOTIDE SEQUENCE</scope>
    <source>
        <strain evidence="2">ARSEF 373</strain>
    </source>
</reference>
<dbReference type="InterPro" id="IPR042462">
    <property type="entry name" value="ARMC7"/>
</dbReference>
<gene>
    <name evidence="2" type="ORF">N0F65_010901</name>
</gene>
<dbReference type="PANTHER" id="PTHR46263:SF1">
    <property type="entry name" value="ARMADILLO REPEAT-CONTAINING PROTEIN 7"/>
    <property type="match status" value="1"/>
</dbReference>
<dbReference type="InterPro" id="IPR011989">
    <property type="entry name" value="ARM-like"/>
</dbReference>
<dbReference type="Proteomes" id="UP001146120">
    <property type="component" value="Unassembled WGS sequence"/>
</dbReference>
<evidence type="ECO:0000313" key="3">
    <source>
        <dbReference type="Proteomes" id="UP001146120"/>
    </source>
</evidence>